<evidence type="ECO:0000256" key="6">
    <source>
        <dbReference type="SAM" id="MobiDB-lite"/>
    </source>
</evidence>
<dbReference type="Gene3D" id="3.10.450.50">
    <property type="match status" value="1"/>
</dbReference>
<dbReference type="Proteomes" id="UP000557772">
    <property type="component" value="Unassembled WGS sequence"/>
</dbReference>
<evidence type="ECO:0000256" key="4">
    <source>
        <dbReference type="ARBA" id="ARBA00023082"/>
    </source>
</evidence>
<dbReference type="SUPFAM" id="SSF88946">
    <property type="entry name" value="Sigma2 domain of RNA polymerase sigma factors"/>
    <property type="match status" value="1"/>
</dbReference>
<dbReference type="PANTHER" id="PTHR30173">
    <property type="entry name" value="SIGMA 19 FACTOR"/>
    <property type="match status" value="1"/>
</dbReference>
<proteinExistence type="inferred from homology"/>
<evidence type="ECO:0000256" key="2">
    <source>
        <dbReference type="ARBA" id="ARBA00011344"/>
    </source>
</evidence>
<dbReference type="InterPro" id="IPR013325">
    <property type="entry name" value="RNA_pol_sigma_r2"/>
</dbReference>
<comment type="caution">
    <text evidence="9">The sequence shown here is derived from an EMBL/GenBank/DDBJ whole genome shotgun (WGS) entry which is preliminary data.</text>
</comment>
<dbReference type="AlphaFoldDB" id="A0A849AKZ7"/>
<comment type="subunit">
    <text evidence="2">Interacts transiently with the RNA polymerase catalytic core formed by RpoA, RpoB, RpoC and RpoZ (2 alpha, 1 beta, 1 beta' and 1 omega subunit) to form the RNA polymerase holoenzyme that can initiate transcription.</text>
</comment>
<keyword evidence="3" id="KW-0805">Transcription regulation</keyword>
<dbReference type="GO" id="GO:0006352">
    <property type="term" value="P:DNA-templated transcription initiation"/>
    <property type="evidence" value="ECO:0007669"/>
    <property type="project" value="InterPro"/>
</dbReference>
<dbReference type="EMBL" id="JABENB010000001">
    <property type="protein sequence ID" value="NNG39060.1"/>
    <property type="molecule type" value="Genomic_DNA"/>
</dbReference>
<dbReference type="Gene3D" id="1.10.1740.10">
    <property type="match status" value="1"/>
</dbReference>
<feature type="region of interest" description="Disordered" evidence="6">
    <location>
        <begin position="167"/>
        <end position="212"/>
    </location>
</feature>
<dbReference type="Pfam" id="PF08281">
    <property type="entry name" value="Sigma70_r4_2"/>
    <property type="match status" value="1"/>
</dbReference>
<dbReference type="InterPro" id="IPR014284">
    <property type="entry name" value="RNA_pol_sigma-70_dom"/>
</dbReference>
<dbReference type="NCBIfam" id="TIGR02937">
    <property type="entry name" value="sigma70-ECF"/>
    <property type="match status" value="1"/>
</dbReference>
<organism evidence="9 10">
    <name type="scientific">Flexivirga aerilata</name>
    <dbReference type="NCBI Taxonomy" id="1656889"/>
    <lineage>
        <taxon>Bacteria</taxon>
        <taxon>Bacillati</taxon>
        <taxon>Actinomycetota</taxon>
        <taxon>Actinomycetes</taxon>
        <taxon>Micrococcales</taxon>
        <taxon>Dermacoccaceae</taxon>
        <taxon>Flexivirga</taxon>
    </lineage>
</organism>
<dbReference type="SUPFAM" id="SSF88659">
    <property type="entry name" value="Sigma3 and sigma4 domains of RNA polymerase sigma factors"/>
    <property type="match status" value="1"/>
</dbReference>
<feature type="domain" description="RNA polymerase sigma-70 region 2" evidence="7">
    <location>
        <begin position="247"/>
        <end position="310"/>
    </location>
</feature>
<dbReference type="InterPro" id="IPR036388">
    <property type="entry name" value="WH-like_DNA-bd_sf"/>
</dbReference>
<dbReference type="InterPro" id="IPR007627">
    <property type="entry name" value="RNA_pol_sigma70_r2"/>
</dbReference>
<feature type="region of interest" description="Disordered" evidence="6">
    <location>
        <begin position="42"/>
        <end position="76"/>
    </location>
</feature>
<dbReference type="InterPro" id="IPR013249">
    <property type="entry name" value="RNA_pol_sigma70_r4_t2"/>
</dbReference>
<dbReference type="Gene3D" id="1.10.10.10">
    <property type="entry name" value="Winged helix-like DNA-binding domain superfamily/Winged helix DNA-binding domain"/>
    <property type="match status" value="1"/>
</dbReference>
<evidence type="ECO:0000259" key="7">
    <source>
        <dbReference type="Pfam" id="PF04542"/>
    </source>
</evidence>
<gene>
    <name evidence="9" type="ORF">HJ588_07205</name>
</gene>
<dbReference type="NCBIfam" id="TIGR02957">
    <property type="entry name" value="SigX4"/>
    <property type="match status" value="1"/>
</dbReference>
<protein>
    <submittedName>
        <fullName evidence="9">RNA polymerase sigma-70 factor</fullName>
    </submittedName>
</protein>
<feature type="compositionally biased region" description="Basic and acidic residues" evidence="6">
    <location>
        <begin position="42"/>
        <end position="57"/>
    </location>
</feature>
<evidence type="ECO:0000313" key="10">
    <source>
        <dbReference type="Proteomes" id="UP000557772"/>
    </source>
</evidence>
<dbReference type="InterPro" id="IPR052704">
    <property type="entry name" value="ECF_Sigma-70_Domain"/>
</dbReference>
<dbReference type="NCBIfam" id="NF007214">
    <property type="entry name" value="PRK09636.1"/>
    <property type="match status" value="1"/>
</dbReference>
<name>A0A849AKZ7_9MICO</name>
<dbReference type="Pfam" id="PF04542">
    <property type="entry name" value="Sigma70_r2"/>
    <property type="match status" value="1"/>
</dbReference>
<reference evidence="9 10" key="1">
    <citation type="submission" date="2020-05" db="EMBL/GenBank/DDBJ databases">
        <title>Flexivirga sp. ID2601S isolated from air conditioner.</title>
        <authorList>
            <person name="Kim D.H."/>
        </authorList>
    </citation>
    <scope>NUCLEOTIDE SEQUENCE [LARGE SCALE GENOMIC DNA]</scope>
    <source>
        <strain evidence="9 10">ID2601S</strain>
    </source>
</reference>
<keyword evidence="10" id="KW-1185">Reference proteome</keyword>
<evidence type="ECO:0000259" key="8">
    <source>
        <dbReference type="Pfam" id="PF08281"/>
    </source>
</evidence>
<evidence type="ECO:0000256" key="1">
    <source>
        <dbReference type="ARBA" id="ARBA00010641"/>
    </source>
</evidence>
<feature type="compositionally biased region" description="Basic and acidic residues" evidence="6">
    <location>
        <begin position="198"/>
        <end position="208"/>
    </location>
</feature>
<dbReference type="PANTHER" id="PTHR30173:SF36">
    <property type="entry name" value="ECF RNA POLYMERASE SIGMA FACTOR SIGJ"/>
    <property type="match status" value="1"/>
</dbReference>
<evidence type="ECO:0000313" key="9">
    <source>
        <dbReference type="EMBL" id="NNG39060.1"/>
    </source>
</evidence>
<evidence type="ECO:0000256" key="3">
    <source>
        <dbReference type="ARBA" id="ARBA00023015"/>
    </source>
</evidence>
<keyword evidence="5" id="KW-0804">Transcription</keyword>
<dbReference type="GO" id="GO:0003677">
    <property type="term" value="F:DNA binding"/>
    <property type="evidence" value="ECO:0007669"/>
    <property type="project" value="InterPro"/>
</dbReference>
<dbReference type="InterPro" id="IPR014303">
    <property type="entry name" value="RNA_pol_sigma-70_ECF"/>
</dbReference>
<evidence type="ECO:0000256" key="5">
    <source>
        <dbReference type="ARBA" id="ARBA00023163"/>
    </source>
</evidence>
<accession>A0A849AKZ7</accession>
<dbReference type="InterPro" id="IPR013324">
    <property type="entry name" value="RNA_pol_sigma_r3/r4-like"/>
</dbReference>
<feature type="region of interest" description="Disordered" evidence="6">
    <location>
        <begin position="1"/>
        <end position="24"/>
    </location>
</feature>
<keyword evidence="4" id="KW-0731">Sigma factor</keyword>
<dbReference type="InterPro" id="IPR032710">
    <property type="entry name" value="NTF2-like_dom_sf"/>
</dbReference>
<dbReference type="SUPFAM" id="SSF54427">
    <property type="entry name" value="NTF2-like"/>
    <property type="match status" value="1"/>
</dbReference>
<feature type="compositionally biased region" description="Basic residues" evidence="6">
    <location>
        <begin position="180"/>
        <end position="197"/>
    </location>
</feature>
<feature type="domain" description="RNA polymerase sigma factor 70 region 4 type 2" evidence="8">
    <location>
        <begin position="344"/>
        <end position="393"/>
    </location>
</feature>
<dbReference type="GO" id="GO:0016987">
    <property type="term" value="F:sigma factor activity"/>
    <property type="evidence" value="ECO:0007669"/>
    <property type="project" value="UniProtKB-KW"/>
</dbReference>
<sequence length="531" mass="58174">MVGGAVARAAHPPTPGVVGLSHSPRGRCLVSVTSYEVIREGSEGHAQHQHAPHPEGTRHRRVRRRDAVVRQAQARRRVPRQRIRLLPQQAGPEGGVVLRGQGRPLERARPDPEVLCADRERRGDRLQLVSRLRLLQGARRRPRPRQGAAGAALARVGRLQRAGAAGAGVCRGDVADPAHGHRRDGRRARRRARRGGNRRADPDDRAGEHALPLQLGGRPAVAGVFGRVRVAARRTVVTVTDSTDAFVAHRGLLFTVVYELLGSAADAEDVLQETWLRWDDVDRSQVRDDRAYLVRIATRLALNRLRTLSRRRESYVGPWLPEPLLTAPDVADDVALADSVSTAMLLVLETLSPTERAVFVLREVFDLPYDEIGDAVGKSAAAVRQIAHRARERVAQRRPRHLVGSPERTAVIDRFVAAVNGGDLQSLMDVLAPDVVMLTDGGGLKKAALQPIRGVEKVLRFLIAVTPADGSARAEVARINGDLGLRLYAAGELDTIATIRIDDGAVTGLYLVRNPEKLRRVEEAVPLRRRL</sequence>
<dbReference type="CDD" id="cd06171">
    <property type="entry name" value="Sigma70_r4"/>
    <property type="match status" value="1"/>
</dbReference>
<comment type="similarity">
    <text evidence="1">Belongs to the sigma-70 factor family. ECF subfamily.</text>
</comment>